<protein>
    <recommendedName>
        <fullName evidence="4">Vomeronasal type-1 receptor</fullName>
    </recommendedName>
</protein>
<keyword evidence="1" id="KW-0472">Membrane</keyword>
<evidence type="ECO:0008006" key="4">
    <source>
        <dbReference type="Google" id="ProtNLM"/>
    </source>
</evidence>
<proteinExistence type="predicted"/>
<gene>
    <name evidence="2" type="ORF">K7432_001102</name>
</gene>
<keyword evidence="3" id="KW-1185">Reference proteome</keyword>
<dbReference type="EMBL" id="JASJQH010006898">
    <property type="protein sequence ID" value="KAK9728388.1"/>
    <property type="molecule type" value="Genomic_DNA"/>
</dbReference>
<accession>A0ABR2WA56</accession>
<reference evidence="2 3" key="1">
    <citation type="submission" date="2023-04" db="EMBL/GenBank/DDBJ databases">
        <title>Genome of Basidiobolus ranarum AG-B5.</title>
        <authorList>
            <person name="Stajich J.E."/>
            <person name="Carter-House D."/>
            <person name="Gryganskyi A."/>
        </authorList>
    </citation>
    <scope>NUCLEOTIDE SEQUENCE [LARGE SCALE GENOMIC DNA]</scope>
    <source>
        <strain evidence="2 3">AG-B5</strain>
    </source>
</reference>
<comment type="caution">
    <text evidence="2">The sequence shown here is derived from an EMBL/GenBank/DDBJ whole genome shotgun (WGS) entry which is preliminary data.</text>
</comment>
<evidence type="ECO:0000313" key="2">
    <source>
        <dbReference type="EMBL" id="KAK9728388.1"/>
    </source>
</evidence>
<feature type="transmembrane region" description="Helical" evidence="1">
    <location>
        <begin position="50"/>
        <end position="69"/>
    </location>
</feature>
<organism evidence="2 3">
    <name type="scientific">Basidiobolus ranarum</name>
    <dbReference type="NCBI Taxonomy" id="34480"/>
    <lineage>
        <taxon>Eukaryota</taxon>
        <taxon>Fungi</taxon>
        <taxon>Fungi incertae sedis</taxon>
        <taxon>Zoopagomycota</taxon>
        <taxon>Entomophthoromycotina</taxon>
        <taxon>Basidiobolomycetes</taxon>
        <taxon>Basidiobolales</taxon>
        <taxon>Basidiobolaceae</taxon>
        <taxon>Basidiobolus</taxon>
    </lineage>
</organism>
<feature type="transmembrane region" description="Helical" evidence="1">
    <location>
        <begin position="115"/>
        <end position="136"/>
    </location>
</feature>
<evidence type="ECO:0000313" key="3">
    <source>
        <dbReference type="Proteomes" id="UP001479436"/>
    </source>
</evidence>
<sequence length="286" mass="32416">MDDDTNFAKFSKEWFVMINSAMIVYSFTLMIHLSNGFVSLRMIRKHSNDILFILCFAQSFFAIVCHLSRVSDYIATSNCTFKSYFNPLIYFVNTSLLFVIFFIRCYTSTNQLRSFLLFMAITLFVGKLSSMVMYLGRVSPSTGMFRECTYSAQPSAFQLVSVVELAINSFLLLWWSGYALYSIIISRQSYRKTLSKNGAGYTMASSIFSLIAHSLMLSQTPAGLNPEVIFQLRSVLHRQIRDGILVPTTPLPISASPITTFNTTNFSDRSRIQIQTMSSHISALKS</sequence>
<feature type="transmembrane region" description="Helical" evidence="1">
    <location>
        <begin position="84"/>
        <end position="103"/>
    </location>
</feature>
<feature type="transmembrane region" description="Helical" evidence="1">
    <location>
        <begin position="14"/>
        <end position="38"/>
    </location>
</feature>
<keyword evidence="1" id="KW-1133">Transmembrane helix</keyword>
<keyword evidence="1" id="KW-0812">Transmembrane</keyword>
<name>A0ABR2WA56_9FUNG</name>
<dbReference type="Proteomes" id="UP001479436">
    <property type="component" value="Unassembled WGS sequence"/>
</dbReference>
<feature type="transmembrane region" description="Helical" evidence="1">
    <location>
        <begin position="156"/>
        <end position="177"/>
    </location>
</feature>
<evidence type="ECO:0000256" key="1">
    <source>
        <dbReference type="SAM" id="Phobius"/>
    </source>
</evidence>